<keyword evidence="3" id="KW-1185">Reference proteome</keyword>
<protein>
    <submittedName>
        <fullName evidence="2">Conjugal transfer protein TraI</fullName>
    </submittedName>
</protein>
<dbReference type="RefSeq" id="WP_282335474.1">
    <property type="nucleotide sequence ID" value="NZ_JASBRG010000007.1"/>
</dbReference>
<evidence type="ECO:0000313" key="3">
    <source>
        <dbReference type="Proteomes" id="UP001226434"/>
    </source>
</evidence>
<proteinExistence type="predicted"/>
<name>A0ABT6RFN3_9BACT</name>
<keyword evidence="1" id="KW-0732">Signal</keyword>
<feature type="chain" id="PRO_5047216915" evidence="1">
    <location>
        <begin position="25"/>
        <end position="224"/>
    </location>
</feature>
<accession>A0ABT6RFN3</accession>
<evidence type="ECO:0000256" key="1">
    <source>
        <dbReference type="SAM" id="SignalP"/>
    </source>
</evidence>
<feature type="signal peptide" evidence="1">
    <location>
        <begin position="1"/>
        <end position="24"/>
    </location>
</feature>
<sequence>MKKVFITIVLSCTLIVMPTQQSHAFIWEIVRQAIIAAIKAADLAVQRLQNKTIWLQSAQKNLENILSKVKLDEITDWTKKHKEQYQQYFDELKQVKDAISTYKKIREIMEHQKQLVDEYKIAFNRFKQDRHFTADEISYMAKVYTGIMDESLNNLDQLFLVINAFNTEMTDGKRLEIIGSVAKQIDDNLNDLRDFNQQCIRFSLQRSKDENELKTMRLFYGLSN</sequence>
<comment type="caution">
    <text evidence="2">The sequence shown here is derived from an EMBL/GenBank/DDBJ whole genome shotgun (WGS) entry which is preliminary data.</text>
</comment>
<reference evidence="2 3" key="1">
    <citation type="submission" date="2023-05" db="EMBL/GenBank/DDBJ databases">
        <title>Genome sequence of Pinibacter sp. MAH-24.</title>
        <authorList>
            <person name="Huq M.A."/>
        </authorList>
    </citation>
    <scope>NUCLEOTIDE SEQUENCE [LARGE SCALE GENOMIC DNA]</scope>
    <source>
        <strain evidence="2 3">MAH-24</strain>
    </source>
</reference>
<dbReference type="EMBL" id="JASBRG010000007">
    <property type="protein sequence ID" value="MDI3321364.1"/>
    <property type="molecule type" value="Genomic_DNA"/>
</dbReference>
<organism evidence="2 3">
    <name type="scientific">Pinibacter soli</name>
    <dbReference type="NCBI Taxonomy" id="3044211"/>
    <lineage>
        <taxon>Bacteria</taxon>
        <taxon>Pseudomonadati</taxon>
        <taxon>Bacteroidota</taxon>
        <taxon>Chitinophagia</taxon>
        <taxon>Chitinophagales</taxon>
        <taxon>Chitinophagaceae</taxon>
        <taxon>Pinibacter</taxon>
    </lineage>
</organism>
<gene>
    <name evidence="2" type="ORF">QJ048_16335</name>
</gene>
<evidence type="ECO:0000313" key="2">
    <source>
        <dbReference type="EMBL" id="MDI3321364.1"/>
    </source>
</evidence>
<dbReference type="Proteomes" id="UP001226434">
    <property type="component" value="Unassembled WGS sequence"/>
</dbReference>